<protein>
    <submittedName>
        <fullName evidence="3">6-aminohexanoate-dimer hydrolase</fullName>
        <ecNumber evidence="3">3.5.1.46</ecNumber>
    </submittedName>
</protein>
<evidence type="ECO:0000259" key="2">
    <source>
        <dbReference type="Pfam" id="PF00144"/>
    </source>
</evidence>
<keyword evidence="3" id="KW-0378">Hydrolase</keyword>
<dbReference type="Pfam" id="PF00144">
    <property type="entry name" value="Beta-lactamase"/>
    <property type="match status" value="1"/>
</dbReference>
<gene>
    <name evidence="3" type="primary">nylB'</name>
    <name evidence="3" type="ORF">Pan189_42970</name>
</gene>
<feature type="chain" id="PRO_5021892445" evidence="1">
    <location>
        <begin position="21"/>
        <end position="372"/>
    </location>
</feature>
<dbReference type="InterPro" id="IPR012338">
    <property type="entry name" value="Beta-lactam/transpept-like"/>
</dbReference>
<dbReference type="InterPro" id="IPR001466">
    <property type="entry name" value="Beta-lactam-related"/>
</dbReference>
<dbReference type="AlphaFoldDB" id="A0A517R7N7"/>
<dbReference type="KEGG" id="svp:Pan189_42970"/>
<dbReference type="PANTHER" id="PTHR43283">
    <property type="entry name" value="BETA-LACTAMASE-RELATED"/>
    <property type="match status" value="1"/>
</dbReference>
<feature type="signal peptide" evidence="1">
    <location>
        <begin position="1"/>
        <end position="20"/>
    </location>
</feature>
<dbReference type="Proteomes" id="UP000317318">
    <property type="component" value="Chromosome"/>
</dbReference>
<reference evidence="3 4" key="1">
    <citation type="submission" date="2019-02" db="EMBL/GenBank/DDBJ databases">
        <title>Deep-cultivation of Planctomycetes and their phenomic and genomic characterization uncovers novel biology.</title>
        <authorList>
            <person name="Wiegand S."/>
            <person name="Jogler M."/>
            <person name="Boedeker C."/>
            <person name="Pinto D."/>
            <person name="Vollmers J."/>
            <person name="Rivas-Marin E."/>
            <person name="Kohn T."/>
            <person name="Peeters S.H."/>
            <person name="Heuer A."/>
            <person name="Rast P."/>
            <person name="Oberbeckmann S."/>
            <person name="Bunk B."/>
            <person name="Jeske O."/>
            <person name="Meyerdierks A."/>
            <person name="Storesund J.E."/>
            <person name="Kallscheuer N."/>
            <person name="Luecker S."/>
            <person name="Lage O.M."/>
            <person name="Pohl T."/>
            <person name="Merkel B.J."/>
            <person name="Hornburger P."/>
            <person name="Mueller R.-W."/>
            <person name="Bruemmer F."/>
            <person name="Labrenz M."/>
            <person name="Spormann A.M."/>
            <person name="Op den Camp H."/>
            <person name="Overmann J."/>
            <person name="Amann R."/>
            <person name="Jetten M.S.M."/>
            <person name="Mascher T."/>
            <person name="Medema M.H."/>
            <person name="Devos D.P."/>
            <person name="Kaster A.-K."/>
            <person name="Ovreas L."/>
            <person name="Rohde M."/>
            <person name="Galperin M.Y."/>
            <person name="Jogler C."/>
        </authorList>
    </citation>
    <scope>NUCLEOTIDE SEQUENCE [LARGE SCALE GENOMIC DNA]</scope>
    <source>
        <strain evidence="3 4">Pan189</strain>
    </source>
</reference>
<feature type="domain" description="Beta-lactamase-related" evidence="2">
    <location>
        <begin position="64"/>
        <end position="328"/>
    </location>
</feature>
<keyword evidence="1" id="KW-0732">Signal</keyword>
<evidence type="ECO:0000313" key="3">
    <source>
        <dbReference type="EMBL" id="QDT39885.1"/>
    </source>
</evidence>
<keyword evidence="4" id="KW-1185">Reference proteome</keyword>
<evidence type="ECO:0000313" key="4">
    <source>
        <dbReference type="Proteomes" id="UP000317318"/>
    </source>
</evidence>
<dbReference type="InterPro" id="IPR050789">
    <property type="entry name" value="Diverse_Enzym_Activities"/>
</dbReference>
<evidence type="ECO:0000256" key="1">
    <source>
        <dbReference type="SAM" id="SignalP"/>
    </source>
</evidence>
<dbReference type="PANTHER" id="PTHR43283:SF7">
    <property type="entry name" value="BETA-LACTAMASE-RELATED DOMAIN-CONTAINING PROTEIN"/>
    <property type="match status" value="1"/>
</dbReference>
<organism evidence="3 4">
    <name type="scientific">Stratiformator vulcanicus</name>
    <dbReference type="NCBI Taxonomy" id="2527980"/>
    <lineage>
        <taxon>Bacteria</taxon>
        <taxon>Pseudomonadati</taxon>
        <taxon>Planctomycetota</taxon>
        <taxon>Planctomycetia</taxon>
        <taxon>Planctomycetales</taxon>
        <taxon>Planctomycetaceae</taxon>
        <taxon>Stratiformator</taxon>
    </lineage>
</organism>
<accession>A0A517R7N7</accession>
<dbReference type="GO" id="GO:0019875">
    <property type="term" value="F:6-aminohexanoate-dimer hydrolase activity"/>
    <property type="evidence" value="ECO:0007669"/>
    <property type="project" value="UniProtKB-EC"/>
</dbReference>
<dbReference type="RefSeq" id="WP_145365993.1">
    <property type="nucleotide sequence ID" value="NZ_CP036268.1"/>
</dbReference>
<dbReference type="SUPFAM" id="SSF56601">
    <property type="entry name" value="beta-lactamase/transpeptidase-like"/>
    <property type="match status" value="1"/>
</dbReference>
<dbReference type="OrthoDB" id="9773047at2"/>
<dbReference type="EMBL" id="CP036268">
    <property type="protein sequence ID" value="QDT39885.1"/>
    <property type="molecule type" value="Genomic_DNA"/>
</dbReference>
<name>A0A517R7N7_9PLAN</name>
<sequence length="372" mass="41216" precursor="true">MRLQLCFVPLLAAVWLTLNASPSVGGDSNADRLPRSSPESQGISSEAILEFVNAADQQVDQMHSFMLVRHGRVVAEGWWAPEAADKPHILWSLSKSFTSMAVGLAVEEGKLSIDDKVLSFFPDEAPDDPSANLKAMTVRDLLTMATGHDPIPHMEPDDQWVEKFLATPVVKQPGSDFLYSTPGTFMLSAIVQKVTGETVNDYLKPRLFTPLGIKDPRWDKNPQGITIGGYGLYICTEDIAAFGQFLLQGGKWNGKQLVPEEWVAKATSLQIDNPDGPHSGNADWRQGYGFQFWQCRHNAFRGDGRDGQICLVLPEHDAVIAITAKTSQMQLQLDLIWKHLLPAFKDSPLPEDKTSHARLKSKLKMLRVKSAE</sequence>
<dbReference type="Gene3D" id="3.40.710.10">
    <property type="entry name" value="DD-peptidase/beta-lactamase superfamily"/>
    <property type="match status" value="1"/>
</dbReference>
<dbReference type="EC" id="3.5.1.46" evidence="3"/>
<proteinExistence type="predicted"/>